<proteinExistence type="predicted"/>
<dbReference type="EMBL" id="UAWL01000006">
    <property type="protein sequence ID" value="SQB98739.1"/>
    <property type="molecule type" value="Genomic_DNA"/>
</dbReference>
<organism evidence="1 2">
    <name type="scientific">Helicobacter fennelliae</name>
    <dbReference type="NCBI Taxonomy" id="215"/>
    <lineage>
        <taxon>Bacteria</taxon>
        <taxon>Pseudomonadati</taxon>
        <taxon>Campylobacterota</taxon>
        <taxon>Epsilonproteobacteria</taxon>
        <taxon>Campylobacterales</taxon>
        <taxon>Helicobacteraceae</taxon>
        <taxon>Helicobacter</taxon>
    </lineage>
</organism>
<name>A0A2X3DH64_9HELI</name>
<protein>
    <submittedName>
        <fullName evidence="1">Uncharacterized protein</fullName>
    </submittedName>
</protein>
<accession>A0A2X3DH64</accession>
<gene>
    <name evidence="1" type="ORF">NCTC13102_01206</name>
</gene>
<dbReference type="RefSeq" id="WP_023949561.1">
    <property type="nucleotide sequence ID" value="NZ_JAERIV010000021.1"/>
</dbReference>
<dbReference type="AlphaFoldDB" id="A0A2X3DH64"/>
<evidence type="ECO:0000313" key="1">
    <source>
        <dbReference type="EMBL" id="SQB98739.1"/>
    </source>
</evidence>
<reference evidence="1 2" key="1">
    <citation type="submission" date="2018-06" db="EMBL/GenBank/DDBJ databases">
        <authorList>
            <consortium name="Pathogen Informatics"/>
            <person name="Doyle S."/>
        </authorList>
    </citation>
    <scope>NUCLEOTIDE SEQUENCE [LARGE SCALE GENOMIC DNA]</scope>
    <source>
        <strain evidence="1 2">NCTC13102</strain>
    </source>
</reference>
<evidence type="ECO:0000313" key="2">
    <source>
        <dbReference type="Proteomes" id="UP000250166"/>
    </source>
</evidence>
<sequence>MREEFLDITHNAGIQTRIVDCLIEVSFEHIQNKESFLQEYELFGEKNNDIISQVLHTIPKEKDTTSVLILELLAQIYQKLAKIEHHIDKSSDALLPLQNKGVINALGHGIVCCGNAEFVPNGLYYLRFCLPNMPYRFVAVFGEAIDAKVIKITTMHSSDIMALDSYIANKEMEYLRQKRNKND</sequence>
<dbReference type="Proteomes" id="UP000250166">
    <property type="component" value="Unassembled WGS sequence"/>
</dbReference>